<dbReference type="InterPro" id="IPR001734">
    <property type="entry name" value="Na/solute_symporter"/>
</dbReference>
<dbReference type="Proteomes" id="UP001494902">
    <property type="component" value="Unassembled WGS sequence"/>
</dbReference>
<name>A0ABV1K4H7_9PSEU</name>
<feature type="transmembrane region" description="Helical" evidence="12">
    <location>
        <begin position="186"/>
        <end position="211"/>
    </location>
</feature>
<keyword evidence="6 12" id="KW-1133">Transmembrane helix</keyword>
<feature type="transmembrane region" description="Helical" evidence="12">
    <location>
        <begin position="391"/>
        <end position="412"/>
    </location>
</feature>
<keyword evidence="3" id="KW-0813">Transport</keyword>
<evidence type="ECO:0000256" key="10">
    <source>
        <dbReference type="ARBA" id="ARBA00023201"/>
    </source>
</evidence>
<evidence type="ECO:0000256" key="3">
    <source>
        <dbReference type="ARBA" id="ARBA00022448"/>
    </source>
</evidence>
<dbReference type="Pfam" id="PF00474">
    <property type="entry name" value="SSF"/>
    <property type="match status" value="1"/>
</dbReference>
<dbReference type="PROSITE" id="PS50283">
    <property type="entry name" value="NA_SOLUT_SYMP_3"/>
    <property type="match status" value="1"/>
</dbReference>
<dbReference type="Gene3D" id="1.20.1730.10">
    <property type="entry name" value="Sodium/glucose cotransporter"/>
    <property type="match status" value="1"/>
</dbReference>
<keyword evidence="9 12" id="KW-0472">Membrane</keyword>
<organism evidence="13 14">
    <name type="scientific">Pseudonocardia nematodicida</name>
    <dbReference type="NCBI Taxonomy" id="1206997"/>
    <lineage>
        <taxon>Bacteria</taxon>
        <taxon>Bacillati</taxon>
        <taxon>Actinomycetota</taxon>
        <taxon>Actinomycetes</taxon>
        <taxon>Pseudonocardiales</taxon>
        <taxon>Pseudonocardiaceae</taxon>
        <taxon>Pseudonocardia</taxon>
    </lineage>
</organism>
<feature type="transmembrane region" description="Helical" evidence="12">
    <location>
        <begin position="71"/>
        <end position="93"/>
    </location>
</feature>
<sequence length="517" mass="55282">MALLDWAMIGGYFVLMIVVGVWAKNRVRDSGDFFTAGGRMPWWLSGISHHMSGYSSAVFVGYAAIAYDAGFVLYVWWALGITFAMTVGSFLFAPRWPRLRQRLGIISPLEYLKIRYDLRTQQLLAWSGSLLKIFDVGAKWTAMGILLNVFAGVPMVWGILLTGGVTLIYCTIGGLWADALTDLGQFLIQFVAGIVLFVAVLGALEGLPSIWTMWGDLPEGNASVFNNEYTGLFVMVYLLINTLSYNGGTWNLAQRFIASPTGSTARRAALLSAGLYLVWPLVMFFPMWAAPLLLPGLEDTEQSYALLTTQLLPAGLVGLVLAGLFSHTMSMTGSDANAISAVVTRDILPAVTRAGRALTPRGELTVGRVSVFLFIAISMGIGLGADSFGGVIGLIIVWFGGLVGPIAIPMLLGMLPWFDRCGPTAAISSWSVGVAVFALTNFVFDDALATLAPDQVTAVSVGGPVVCALITYVLVGFLRPWNDPAARALVASLAEDAADDALARAKAAREGQDGTHA</sequence>
<evidence type="ECO:0000313" key="14">
    <source>
        <dbReference type="Proteomes" id="UP001494902"/>
    </source>
</evidence>
<keyword evidence="14" id="KW-1185">Reference proteome</keyword>
<evidence type="ECO:0000256" key="7">
    <source>
        <dbReference type="ARBA" id="ARBA00023053"/>
    </source>
</evidence>
<dbReference type="PANTHER" id="PTHR42985:SF40">
    <property type="entry name" value="LD47995P-RELATED"/>
    <property type="match status" value="1"/>
</dbReference>
<dbReference type="PANTHER" id="PTHR42985">
    <property type="entry name" value="SODIUM-COUPLED MONOCARBOXYLATE TRANSPORTER"/>
    <property type="match status" value="1"/>
</dbReference>
<comment type="similarity">
    <text evidence="2 11">Belongs to the sodium:solute symporter (SSF) (TC 2.A.21) family.</text>
</comment>
<keyword evidence="8" id="KW-0406">Ion transport</keyword>
<keyword evidence="10" id="KW-0739">Sodium transport</keyword>
<evidence type="ECO:0000256" key="8">
    <source>
        <dbReference type="ARBA" id="ARBA00023065"/>
    </source>
</evidence>
<keyword evidence="7" id="KW-0915">Sodium</keyword>
<evidence type="ECO:0000256" key="12">
    <source>
        <dbReference type="SAM" id="Phobius"/>
    </source>
</evidence>
<dbReference type="InterPro" id="IPR051163">
    <property type="entry name" value="Sodium:Solute_Symporter_SSF"/>
</dbReference>
<feature type="transmembrane region" description="Helical" evidence="12">
    <location>
        <begin position="268"/>
        <end position="289"/>
    </location>
</feature>
<evidence type="ECO:0000256" key="6">
    <source>
        <dbReference type="ARBA" id="ARBA00022989"/>
    </source>
</evidence>
<dbReference type="RefSeq" id="WP_349296441.1">
    <property type="nucleotide sequence ID" value="NZ_JBEDNQ010000001.1"/>
</dbReference>
<evidence type="ECO:0000256" key="11">
    <source>
        <dbReference type="RuleBase" id="RU362091"/>
    </source>
</evidence>
<accession>A0ABV1K4H7</accession>
<feature type="transmembrane region" description="Helical" evidence="12">
    <location>
        <begin position="424"/>
        <end position="444"/>
    </location>
</feature>
<feature type="transmembrane region" description="Helical" evidence="12">
    <location>
        <begin position="43"/>
        <end position="65"/>
    </location>
</feature>
<comment type="caution">
    <text evidence="13">The sequence shown here is derived from an EMBL/GenBank/DDBJ whole genome shotgun (WGS) entry which is preliminary data.</text>
</comment>
<comment type="subcellular location">
    <subcellularLocation>
        <location evidence="1">Cell membrane</location>
        <topology evidence="1">Multi-pass membrane protein</topology>
    </subcellularLocation>
</comment>
<evidence type="ECO:0000256" key="4">
    <source>
        <dbReference type="ARBA" id="ARBA00022475"/>
    </source>
</evidence>
<dbReference type="EMBL" id="JBEDNQ010000001">
    <property type="protein sequence ID" value="MEQ3549362.1"/>
    <property type="molecule type" value="Genomic_DNA"/>
</dbReference>
<feature type="transmembrane region" description="Helical" evidence="12">
    <location>
        <begin position="156"/>
        <end position="177"/>
    </location>
</feature>
<feature type="transmembrane region" description="Helical" evidence="12">
    <location>
        <begin position="366"/>
        <end position="385"/>
    </location>
</feature>
<keyword evidence="4" id="KW-1003">Cell membrane</keyword>
<dbReference type="InterPro" id="IPR038377">
    <property type="entry name" value="Na/Glc_symporter_sf"/>
</dbReference>
<proteinExistence type="inferred from homology"/>
<reference evidence="13 14" key="1">
    <citation type="submission" date="2024-03" db="EMBL/GenBank/DDBJ databases">
        <title>Draft genome sequence of Pseudonocardia nematodicida JCM 31783.</title>
        <authorList>
            <person name="Butdee W."/>
            <person name="Duangmal K."/>
        </authorList>
    </citation>
    <scope>NUCLEOTIDE SEQUENCE [LARGE SCALE GENOMIC DNA]</scope>
    <source>
        <strain evidence="13 14">JCM 31783</strain>
    </source>
</reference>
<evidence type="ECO:0000313" key="13">
    <source>
        <dbReference type="EMBL" id="MEQ3549362.1"/>
    </source>
</evidence>
<evidence type="ECO:0000256" key="5">
    <source>
        <dbReference type="ARBA" id="ARBA00022692"/>
    </source>
</evidence>
<feature type="transmembrane region" description="Helical" evidence="12">
    <location>
        <begin position="6"/>
        <end position="23"/>
    </location>
</feature>
<keyword evidence="5 12" id="KW-0812">Transmembrane</keyword>
<evidence type="ECO:0000256" key="9">
    <source>
        <dbReference type="ARBA" id="ARBA00023136"/>
    </source>
</evidence>
<protein>
    <submittedName>
        <fullName evidence="13">Sodium:solute symporter family protein</fullName>
    </submittedName>
</protein>
<gene>
    <name evidence="13" type="ORF">WIS52_02660</name>
</gene>
<feature type="transmembrane region" description="Helical" evidence="12">
    <location>
        <begin position="304"/>
        <end position="325"/>
    </location>
</feature>
<evidence type="ECO:0000256" key="1">
    <source>
        <dbReference type="ARBA" id="ARBA00004651"/>
    </source>
</evidence>
<feature type="transmembrane region" description="Helical" evidence="12">
    <location>
        <begin position="456"/>
        <end position="478"/>
    </location>
</feature>
<dbReference type="CDD" id="cd11477">
    <property type="entry name" value="SLC5sbd_u1"/>
    <property type="match status" value="1"/>
</dbReference>
<evidence type="ECO:0000256" key="2">
    <source>
        <dbReference type="ARBA" id="ARBA00006434"/>
    </source>
</evidence>
<feature type="transmembrane region" description="Helical" evidence="12">
    <location>
        <begin position="123"/>
        <end position="150"/>
    </location>
</feature>
<feature type="transmembrane region" description="Helical" evidence="12">
    <location>
        <begin position="231"/>
        <end position="248"/>
    </location>
</feature>